<dbReference type="PANTHER" id="PTHR11795:SF371">
    <property type="entry name" value="HIGH-AFFINITY BRANCHED-CHAIN AMINO ACID TRANSPORT SYSTEM PERMEASE PROTEIN LIVH"/>
    <property type="match status" value="1"/>
</dbReference>
<feature type="transmembrane region" description="Helical" evidence="10">
    <location>
        <begin position="194"/>
        <end position="215"/>
    </location>
</feature>
<comment type="subcellular location">
    <subcellularLocation>
        <location evidence="1">Cell membrane</location>
        <topology evidence="1">Multi-pass membrane protein</topology>
    </subcellularLocation>
</comment>
<dbReference type="EMBL" id="MT631590">
    <property type="protein sequence ID" value="QNO54732.1"/>
    <property type="molecule type" value="Genomic_DNA"/>
</dbReference>
<evidence type="ECO:0008006" key="12">
    <source>
        <dbReference type="Google" id="ProtNLM"/>
    </source>
</evidence>
<comment type="similarity">
    <text evidence="9">Belongs to the binding-protein-dependent transport system permease family. LivHM subfamily.</text>
</comment>
<keyword evidence="7 10" id="KW-1133">Transmembrane helix</keyword>
<dbReference type="CDD" id="cd06582">
    <property type="entry name" value="TM_PBP1_LivH_like"/>
    <property type="match status" value="1"/>
</dbReference>
<dbReference type="GO" id="GO:0015808">
    <property type="term" value="P:L-alanine transport"/>
    <property type="evidence" value="ECO:0007669"/>
    <property type="project" value="TreeGrafter"/>
</dbReference>
<dbReference type="GO" id="GO:0015188">
    <property type="term" value="F:L-isoleucine transmembrane transporter activity"/>
    <property type="evidence" value="ECO:0007669"/>
    <property type="project" value="TreeGrafter"/>
</dbReference>
<dbReference type="Pfam" id="PF02653">
    <property type="entry name" value="BPD_transp_2"/>
    <property type="match status" value="1"/>
</dbReference>
<evidence type="ECO:0000256" key="1">
    <source>
        <dbReference type="ARBA" id="ARBA00004651"/>
    </source>
</evidence>
<evidence type="ECO:0000313" key="11">
    <source>
        <dbReference type="EMBL" id="QNO54732.1"/>
    </source>
</evidence>
<feature type="transmembrane region" description="Helical" evidence="10">
    <location>
        <begin position="140"/>
        <end position="160"/>
    </location>
</feature>
<keyword evidence="6" id="KW-0029">Amino-acid transport</keyword>
<keyword evidence="2" id="KW-0813">Transport</keyword>
<gene>
    <name evidence="11" type="ORF">PDBAIGND_00038</name>
</gene>
<feature type="transmembrane region" description="Helical" evidence="10">
    <location>
        <begin position="221"/>
        <end position="240"/>
    </location>
</feature>
<keyword evidence="4" id="KW-0997">Cell inner membrane</keyword>
<protein>
    <recommendedName>
        <fullName evidence="12">High-affinity branched-chain amino acid transport system permease protein LivH</fullName>
    </recommendedName>
</protein>
<reference evidence="11" key="1">
    <citation type="submission" date="2020-06" db="EMBL/GenBank/DDBJ databases">
        <title>Unique genomic features of the anaerobic methanotrophic archaea.</title>
        <authorList>
            <person name="Chadwick G.L."/>
            <person name="Skennerton C.T."/>
            <person name="Laso-Perez R."/>
            <person name="Leu A.O."/>
            <person name="Speth D.R."/>
            <person name="Yu H."/>
            <person name="Morgan-Lang C."/>
            <person name="Hatzenpichler R."/>
            <person name="Goudeau D."/>
            <person name="Malmstrom R."/>
            <person name="Brazelton W.J."/>
            <person name="Woyke T."/>
            <person name="Hallam S.J."/>
            <person name="Tyson G.W."/>
            <person name="Wegener G."/>
            <person name="Boetius A."/>
            <person name="Orphan V."/>
        </authorList>
    </citation>
    <scope>NUCLEOTIDE SEQUENCE</scope>
</reference>
<dbReference type="GO" id="GO:1903806">
    <property type="term" value="P:L-isoleucine import across plasma membrane"/>
    <property type="evidence" value="ECO:0007669"/>
    <property type="project" value="TreeGrafter"/>
</dbReference>
<organism evidence="11">
    <name type="scientific">Candidatus Methanophaga sp. ANME-1 ERB7</name>
    <dbReference type="NCBI Taxonomy" id="2759913"/>
    <lineage>
        <taxon>Archaea</taxon>
        <taxon>Methanobacteriati</taxon>
        <taxon>Methanobacteriota</taxon>
        <taxon>Stenosarchaea group</taxon>
        <taxon>Methanomicrobia</taxon>
        <taxon>Candidatus Methanophagales</taxon>
        <taxon>Candidatus Methanophagaceae</taxon>
        <taxon>Candidatus Methanophaga</taxon>
    </lineage>
</organism>
<name>A0A7G9Z398_9EURY</name>
<accession>A0A7G9Z398</accession>
<feature type="transmembrane region" description="Helical" evidence="10">
    <location>
        <begin position="45"/>
        <end position="66"/>
    </location>
</feature>
<feature type="transmembrane region" description="Helical" evidence="10">
    <location>
        <begin position="86"/>
        <end position="111"/>
    </location>
</feature>
<evidence type="ECO:0000256" key="7">
    <source>
        <dbReference type="ARBA" id="ARBA00022989"/>
    </source>
</evidence>
<dbReference type="GO" id="GO:0042941">
    <property type="term" value="P:D-alanine transmembrane transport"/>
    <property type="evidence" value="ECO:0007669"/>
    <property type="project" value="TreeGrafter"/>
</dbReference>
<evidence type="ECO:0000256" key="9">
    <source>
        <dbReference type="ARBA" id="ARBA00037998"/>
    </source>
</evidence>
<evidence type="ECO:0000256" key="8">
    <source>
        <dbReference type="ARBA" id="ARBA00023136"/>
    </source>
</evidence>
<keyword evidence="3" id="KW-1003">Cell membrane</keyword>
<dbReference type="InterPro" id="IPR052157">
    <property type="entry name" value="BCAA_transport_permease"/>
</dbReference>
<dbReference type="GO" id="GO:0015192">
    <property type="term" value="F:L-phenylalanine transmembrane transporter activity"/>
    <property type="evidence" value="ECO:0007669"/>
    <property type="project" value="TreeGrafter"/>
</dbReference>
<feature type="transmembrane region" description="Helical" evidence="10">
    <location>
        <begin position="12"/>
        <end position="33"/>
    </location>
</feature>
<dbReference type="GO" id="GO:0005304">
    <property type="term" value="F:L-valine transmembrane transporter activity"/>
    <property type="evidence" value="ECO:0007669"/>
    <property type="project" value="TreeGrafter"/>
</dbReference>
<dbReference type="GO" id="GO:0005886">
    <property type="term" value="C:plasma membrane"/>
    <property type="evidence" value="ECO:0007669"/>
    <property type="project" value="UniProtKB-SubCell"/>
</dbReference>
<feature type="transmembrane region" description="Helical" evidence="10">
    <location>
        <begin position="166"/>
        <end position="187"/>
    </location>
</feature>
<sequence>MFLFLFSVFHLPFILVIFIVIALGGLMGFVLEAIGYRKLRGAPGLSLLITSLGIYIFIENAVKLLVSPQPYAFSMPSFLDKIISNFITFRLIDLFIIATTITIMICFAIFVKRNKVGIAMRGISESVEKARLVGINVNQVIIWSFIVASAIAAITGFMWGSKYGQISYNMGFMPGIIAFVSIVIGGIGSIPGAVLGGFLIGLIQTFSIGFLPPGWTMYRDAIVFALLIVVLLIKPTGIMGRKESI</sequence>
<keyword evidence="8 10" id="KW-0472">Membrane</keyword>
<dbReference type="PANTHER" id="PTHR11795">
    <property type="entry name" value="BRANCHED-CHAIN AMINO ACID TRANSPORT SYSTEM PERMEASE PROTEIN LIVH"/>
    <property type="match status" value="1"/>
</dbReference>
<proteinExistence type="inferred from homology"/>
<evidence type="ECO:0000256" key="5">
    <source>
        <dbReference type="ARBA" id="ARBA00022692"/>
    </source>
</evidence>
<dbReference type="InterPro" id="IPR001851">
    <property type="entry name" value="ABC_transp_permease"/>
</dbReference>
<evidence type="ECO:0000256" key="6">
    <source>
        <dbReference type="ARBA" id="ARBA00022970"/>
    </source>
</evidence>
<evidence type="ECO:0000256" key="2">
    <source>
        <dbReference type="ARBA" id="ARBA00022448"/>
    </source>
</evidence>
<evidence type="ECO:0000256" key="3">
    <source>
        <dbReference type="ARBA" id="ARBA00022475"/>
    </source>
</evidence>
<keyword evidence="5 10" id="KW-0812">Transmembrane</keyword>
<evidence type="ECO:0000256" key="10">
    <source>
        <dbReference type="SAM" id="Phobius"/>
    </source>
</evidence>
<dbReference type="GO" id="GO:0015190">
    <property type="term" value="F:L-leucine transmembrane transporter activity"/>
    <property type="evidence" value="ECO:0007669"/>
    <property type="project" value="TreeGrafter"/>
</dbReference>
<evidence type="ECO:0000256" key="4">
    <source>
        <dbReference type="ARBA" id="ARBA00022519"/>
    </source>
</evidence>
<dbReference type="AlphaFoldDB" id="A0A7G9Z398"/>